<dbReference type="Pfam" id="PF07690">
    <property type="entry name" value="MFS_1"/>
    <property type="match status" value="1"/>
</dbReference>
<dbReference type="PANTHER" id="PTHR23518:SF2">
    <property type="entry name" value="MAJOR FACILITATOR SUPERFAMILY TRANSPORTER"/>
    <property type="match status" value="1"/>
</dbReference>
<keyword evidence="5 6" id="KW-0472">Membrane</keyword>
<dbReference type="GO" id="GO:0005886">
    <property type="term" value="C:plasma membrane"/>
    <property type="evidence" value="ECO:0007669"/>
    <property type="project" value="UniProtKB-SubCell"/>
</dbReference>
<evidence type="ECO:0000256" key="6">
    <source>
        <dbReference type="SAM" id="Phobius"/>
    </source>
</evidence>
<feature type="transmembrane region" description="Helical" evidence="6">
    <location>
        <begin position="240"/>
        <end position="258"/>
    </location>
</feature>
<feature type="domain" description="Major facilitator superfamily (MFS) profile" evidence="7">
    <location>
        <begin position="3"/>
        <end position="382"/>
    </location>
</feature>
<dbReference type="InterPro" id="IPR036259">
    <property type="entry name" value="MFS_trans_sf"/>
</dbReference>
<evidence type="ECO:0000313" key="9">
    <source>
        <dbReference type="Proteomes" id="UP000199584"/>
    </source>
</evidence>
<feature type="transmembrane region" description="Helical" evidence="6">
    <location>
        <begin position="73"/>
        <end position="97"/>
    </location>
</feature>
<feature type="transmembrane region" description="Helical" evidence="6">
    <location>
        <begin position="208"/>
        <end position="228"/>
    </location>
</feature>
<dbReference type="CDD" id="cd17370">
    <property type="entry name" value="MFS_MJ1317_like"/>
    <property type="match status" value="1"/>
</dbReference>
<comment type="subcellular location">
    <subcellularLocation>
        <location evidence="1">Cell membrane</location>
        <topology evidence="1">Multi-pass membrane protein</topology>
    </subcellularLocation>
</comment>
<dbReference type="PROSITE" id="PS50850">
    <property type="entry name" value="MFS"/>
    <property type="match status" value="1"/>
</dbReference>
<evidence type="ECO:0000313" key="8">
    <source>
        <dbReference type="EMBL" id="SFQ99584.1"/>
    </source>
</evidence>
<dbReference type="EMBL" id="FOYM01000004">
    <property type="protein sequence ID" value="SFQ99584.1"/>
    <property type="molecule type" value="Genomic_DNA"/>
</dbReference>
<dbReference type="GO" id="GO:0022857">
    <property type="term" value="F:transmembrane transporter activity"/>
    <property type="evidence" value="ECO:0007669"/>
    <property type="project" value="InterPro"/>
</dbReference>
<evidence type="ECO:0000256" key="2">
    <source>
        <dbReference type="ARBA" id="ARBA00022448"/>
    </source>
</evidence>
<dbReference type="InterPro" id="IPR011701">
    <property type="entry name" value="MFS"/>
</dbReference>
<feature type="transmembrane region" description="Helical" evidence="6">
    <location>
        <begin position="270"/>
        <end position="288"/>
    </location>
</feature>
<feature type="transmembrane region" description="Helical" evidence="6">
    <location>
        <begin position="294"/>
        <end position="316"/>
    </location>
</feature>
<feature type="transmembrane region" description="Helical" evidence="6">
    <location>
        <begin position="162"/>
        <end position="180"/>
    </location>
</feature>
<keyword evidence="9" id="KW-1185">Reference proteome</keyword>
<dbReference type="InterPro" id="IPR020846">
    <property type="entry name" value="MFS_dom"/>
</dbReference>
<accession>A0A1I6D270</accession>
<dbReference type="OrthoDB" id="9803985at2"/>
<evidence type="ECO:0000256" key="5">
    <source>
        <dbReference type="ARBA" id="ARBA00023136"/>
    </source>
</evidence>
<evidence type="ECO:0000256" key="4">
    <source>
        <dbReference type="ARBA" id="ARBA00022989"/>
    </source>
</evidence>
<dbReference type="PROSITE" id="PS00216">
    <property type="entry name" value="SUGAR_TRANSPORT_1"/>
    <property type="match status" value="1"/>
</dbReference>
<feature type="transmembrane region" description="Helical" evidence="6">
    <location>
        <begin position="328"/>
        <end position="354"/>
    </location>
</feature>
<dbReference type="InterPro" id="IPR005829">
    <property type="entry name" value="Sugar_transporter_CS"/>
</dbReference>
<dbReference type="Proteomes" id="UP000199584">
    <property type="component" value="Unassembled WGS sequence"/>
</dbReference>
<keyword evidence="4 6" id="KW-1133">Transmembrane helix</keyword>
<dbReference type="RefSeq" id="WP_092482131.1">
    <property type="nucleotide sequence ID" value="NZ_FOYM01000004.1"/>
</dbReference>
<dbReference type="PANTHER" id="PTHR23518">
    <property type="entry name" value="C-METHYLTRANSFERASE"/>
    <property type="match status" value="1"/>
</dbReference>
<gene>
    <name evidence="8" type="ORF">SAMN05660706_104134</name>
</gene>
<name>A0A1I6D270_9FIRM</name>
<evidence type="ECO:0000259" key="7">
    <source>
        <dbReference type="PROSITE" id="PS50850"/>
    </source>
</evidence>
<feature type="transmembrane region" description="Helical" evidence="6">
    <location>
        <begin position="135"/>
        <end position="156"/>
    </location>
</feature>
<dbReference type="AlphaFoldDB" id="A0A1I6D270"/>
<proteinExistence type="predicted"/>
<dbReference type="SUPFAM" id="SSF103473">
    <property type="entry name" value="MFS general substrate transporter"/>
    <property type="match status" value="1"/>
</dbReference>
<protein>
    <submittedName>
        <fullName evidence="8">Predicted arabinose efflux permease, MFS family</fullName>
    </submittedName>
</protein>
<keyword evidence="2" id="KW-0813">Transport</keyword>
<feature type="transmembrane region" description="Helical" evidence="6">
    <location>
        <begin position="360"/>
        <end position="378"/>
    </location>
</feature>
<evidence type="ECO:0000256" key="1">
    <source>
        <dbReference type="ARBA" id="ARBA00004651"/>
    </source>
</evidence>
<dbReference type="STRING" id="39060.SAMN05660706_104134"/>
<keyword evidence="3 6" id="KW-0812">Transmembrane</keyword>
<organism evidence="8 9">
    <name type="scientific">Desulfoscipio geothermicus DSM 3669</name>
    <dbReference type="NCBI Taxonomy" id="1121426"/>
    <lineage>
        <taxon>Bacteria</taxon>
        <taxon>Bacillati</taxon>
        <taxon>Bacillota</taxon>
        <taxon>Clostridia</taxon>
        <taxon>Eubacteriales</taxon>
        <taxon>Desulfallaceae</taxon>
        <taxon>Desulfoscipio</taxon>
    </lineage>
</organism>
<sequence length="387" mass="41994">MFNIIILGLTSLLTDIGSEMVYPLIPLFLVQQLGATPAVVGLIEGIAESLASLLKVFSGRVSDKLQRRKPLAIAGYASSALSKILIIAAVSWAWVLAGRIGDRFGKGIRTAPRDAIIADSTDPRQKGKSFGLHRMLDTAGAVIGVALAYYLFTSYQGDYRHVFIWSLVPAFLGVLILALVREAKEKTPKSSIKDVPLNWQSLNPRLKGFLIVVFLFALGNSSNQFLLLRSSDLGMHPAQVILLYLVFNVSYALVSFPAGVLSDKIGRRQLLITGYLIYSAVYFGFARVHDAGHLWLLFIIYGLYHGVTEGVEKALVADVAPQQHRATMLGLHATLVGIGLLPASLLAGLIWHYFGAAYTFYFGSVMGLLAALGLAVVLKMEDTKQAG</sequence>
<reference evidence="9" key="1">
    <citation type="submission" date="2016-10" db="EMBL/GenBank/DDBJ databases">
        <authorList>
            <person name="Varghese N."/>
            <person name="Submissions S."/>
        </authorList>
    </citation>
    <scope>NUCLEOTIDE SEQUENCE [LARGE SCALE GENOMIC DNA]</scope>
    <source>
        <strain evidence="9">DSM 3669</strain>
    </source>
</reference>
<dbReference type="Gene3D" id="1.20.1250.20">
    <property type="entry name" value="MFS general substrate transporter like domains"/>
    <property type="match status" value="2"/>
</dbReference>
<evidence type="ECO:0000256" key="3">
    <source>
        <dbReference type="ARBA" id="ARBA00022692"/>
    </source>
</evidence>